<dbReference type="EMBL" id="BMAW01013470">
    <property type="protein sequence ID" value="GFT34241.1"/>
    <property type="molecule type" value="Genomic_DNA"/>
</dbReference>
<evidence type="ECO:0000313" key="1">
    <source>
        <dbReference type="EMBL" id="GFT34241.1"/>
    </source>
</evidence>
<dbReference type="AlphaFoldDB" id="A0A8X6NW00"/>
<name>A0A8X6NW00_NEPPI</name>
<organism evidence="1 2">
    <name type="scientific">Nephila pilipes</name>
    <name type="common">Giant wood spider</name>
    <name type="synonym">Nephila maculata</name>
    <dbReference type="NCBI Taxonomy" id="299642"/>
    <lineage>
        <taxon>Eukaryota</taxon>
        <taxon>Metazoa</taxon>
        <taxon>Ecdysozoa</taxon>
        <taxon>Arthropoda</taxon>
        <taxon>Chelicerata</taxon>
        <taxon>Arachnida</taxon>
        <taxon>Araneae</taxon>
        <taxon>Araneomorphae</taxon>
        <taxon>Entelegynae</taxon>
        <taxon>Araneoidea</taxon>
        <taxon>Nephilidae</taxon>
        <taxon>Nephila</taxon>
    </lineage>
</organism>
<accession>A0A8X6NW00</accession>
<dbReference type="Pfam" id="PF05380">
    <property type="entry name" value="Peptidase_A17"/>
    <property type="match status" value="1"/>
</dbReference>
<dbReference type="OrthoDB" id="6430234at2759"/>
<gene>
    <name evidence="1" type="primary">AVEN_95668_1</name>
    <name evidence="1" type="ORF">NPIL_208451</name>
</gene>
<evidence type="ECO:0000313" key="2">
    <source>
        <dbReference type="Proteomes" id="UP000887013"/>
    </source>
</evidence>
<proteinExistence type="predicted"/>
<dbReference type="PANTHER" id="PTHR47331">
    <property type="entry name" value="PHD-TYPE DOMAIN-CONTAINING PROTEIN"/>
    <property type="match status" value="1"/>
</dbReference>
<reference evidence="1" key="1">
    <citation type="submission" date="2020-08" db="EMBL/GenBank/DDBJ databases">
        <title>Multicomponent nature underlies the extraordinary mechanical properties of spider dragline silk.</title>
        <authorList>
            <person name="Kono N."/>
            <person name="Nakamura H."/>
            <person name="Mori M."/>
            <person name="Yoshida Y."/>
            <person name="Ohtoshi R."/>
            <person name="Malay A.D."/>
            <person name="Moran D.A.P."/>
            <person name="Tomita M."/>
            <person name="Numata K."/>
            <person name="Arakawa K."/>
        </authorList>
    </citation>
    <scope>NUCLEOTIDE SEQUENCE</scope>
</reference>
<sequence>MYVDDWITGQDTQEEALVISLHAENIMKEAGMEMRKWISNDTTLMSQWAAKGFDTYPVDTSVSLGSNKTKVLSLAWQTLDDCLTLVTKGLLEFISTNKNTKRFLLQAIGKIFDPLGLISSFTIRMKCLIQELRKNKITWDQDLPPKNLERFIFNCKNPGNKKEGPLTSEEMMEAEYFLLKQEQLRSFHTEMTAMRNGDDICHKKSIGIRDDPHCYDDDKELETFNETVSFENNPCTFRRPWNKNYYQLGDSYYVAQKKMKNVERGIG</sequence>
<protein>
    <submittedName>
        <fullName evidence="1">Integrase catalytic domain-containing protein</fullName>
    </submittedName>
</protein>
<dbReference type="InterPro" id="IPR008042">
    <property type="entry name" value="Retrotrans_Pao"/>
</dbReference>
<keyword evidence="2" id="KW-1185">Reference proteome</keyword>
<comment type="caution">
    <text evidence="1">The sequence shown here is derived from an EMBL/GenBank/DDBJ whole genome shotgun (WGS) entry which is preliminary data.</text>
</comment>
<dbReference type="Proteomes" id="UP000887013">
    <property type="component" value="Unassembled WGS sequence"/>
</dbReference>